<organism evidence="7 8">
    <name type="scientific">Dibothriocephalus latus</name>
    <name type="common">Fish tapeworm</name>
    <name type="synonym">Diphyllobothrium latum</name>
    <dbReference type="NCBI Taxonomy" id="60516"/>
    <lineage>
        <taxon>Eukaryota</taxon>
        <taxon>Metazoa</taxon>
        <taxon>Spiralia</taxon>
        <taxon>Lophotrochozoa</taxon>
        <taxon>Platyhelminthes</taxon>
        <taxon>Cestoda</taxon>
        <taxon>Eucestoda</taxon>
        <taxon>Diphyllobothriidea</taxon>
        <taxon>Diphyllobothriidae</taxon>
        <taxon>Dibothriocephalus</taxon>
    </lineage>
</organism>
<dbReference type="SMART" id="SM00249">
    <property type="entry name" value="PHD"/>
    <property type="match status" value="2"/>
</dbReference>
<keyword evidence="1" id="KW-0479">Metal-binding</keyword>
<dbReference type="AlphaFoldDB" id="A0A3P7LUB8"/>
<feature type="domain" description="PHD-type" evidence="6">
    <location>
        <begin position="94"/>
        <end position="144"/>
    </location>
</feature>
<feature type="region of interest" description="Disordered" evidence="5">
    <location>
        <begin position="409"/>
        <end position="435"/>
    </location>
</feature>
<dbReference type="EMBL" id="UYRU01067241">
    <property type="protein sequence ID" value="VDN16830.1"/>
    <property type="molecule type" value="Genomic_DNA"/>
</dbReference>
<dbReference type="InterPro" id="IPR011011">
    <property type="entry name" value="Znf_FYVE_PHD"/>
</dbReference>
<dbReference type="Proteomes" id="UP000281553">
    <property type="component" value="Unassembled WGS sequence"/>
</dbReference>
<name>A0A3P7LUB8_DIBLA</name>
<dbReference type="PROSITE" id="PS50016">
    <property type="entry name" value="ZF_PHD_2"/>
    <property type="match status" value="1"/>
</dbReference>
<evidence type="ECO:0000313" key="7">
    <source>
        <dbReference type="EMBL" id="VDN16830.1"/>
    </source>
</evidence>
<evidence type="ECO:0000256" key="1">
    <source>
        <dbReference type="ARBA" id="ARBA00022723"/>
    </source>
</evidence>
<dbReference type="GO" id="GO:0008270">
    <property type="term" value="F:zinc ion binding"/>
    <property type="evidence" value="ECO:0007669"/>
    <property type="project" value="UniProtKB-KW"/>
</dbReference>
<dbReference type="CDD" id="cd15534">
    <property type="entry name" value="PHD2_PHF12_Rco1"/>
    <property type="match status" value="1"/>
</dbReference>
<dbReference type="InterPro" id="IPR001965">
    <property type="entry name" value="Znf_PHD"/>
</dbReference>
<sequence length="435" mass="49086">MSSTDPDGQRKDSLMSELNALFAPPTLDTFGKKGLVGIPSARRARKNQGRTSSSENLSADTRSDVVSATTASQYAGPSAMRDDPTWRKPRANCHDYCDSCNCTEGDRLVCDRCPASFHLECLDPPLDADEAPTGVWYCHRCTMLSKVHCTFISTLNCPATFFIRYLYDLIAPIDLKNSPLCALWDVVNYSRFLNPKEFDLPKDLIPGMKIPGSYKTLMERKSKPIIDIENGQIPKPVRRCYMCARTCFHSPLLPCDYCSACFHLECLDPPLSHFPPRSDRWMCPLHAEHVVDKYLVSSIRLSERIRMWNQLAIFSAGITSLDQCPYARNLDGATHEVRFRPDDEATVLCDLMRRIQRGRAEKAFMNACLASEENLPHLQQITNYCPTIYNQPGHVSPFVAPDLKSRPATTGFSWDPTEESSPSDWKMRVVVSPNR</sequence>
<dbReference type="InterPro" id="IPR052819">
    <property type="entry name" value="Chromatin_regulatory_protein"/>
</dbReference>
<dbReference type="PROSITE" id="PS01359">
    <property type="entry name" value="ZF_PHD_1"/>
    <property type="match status" value="1"/>
</dbReference>
<evidence type="ECO:0000256" key="5">
    <source>
        <dbReference type="SAM" id="MobiDB-lite"/>
    </source>
</evidence>
<keyword evidence="8" id="KW-1185">Reference proteome</keyword>
<dbReference type="PANTHER" id="PTHR47636:SF1">
    <property type="entry name" value="TRANSCRIPTIONAL REGULATORY PROTEIN RCO1"/>
    <property type="match status" value="1"/>
</dbReference>
<dbReference type="InterPro" id="IPR013083">
    <property type="entry name" value="Znf_RING/FYVE/PHD"/>
</dbReference>
<dbReference type="InterPro" id="IPR019787">
    <property type="entry name" value="Znf_PHD-finger"/>
</dbReference>
<evidence type="ECO:0000256" key="4">
    <source>
        <dbReference type="PROSITE-ProRule" id="PRU00146"/>
    </source>
</evidence>
<dbReference type="PANTHER" id="PTHR47636">
    <property type="entry name" value="TRANSCRIPTIONAL REGULATORY PROTEIN RCO1"/>
    <property type="match status" value="1"/>
</dbReference>
<dbReference type="SUPFAM" id="SSF57903">
    <property type="entry name" value="FYVE/PHD zinc finger"/>
    <property type="match status" value="2"/>
</dbReference>
<dbReference type="InterPro" id="IPR019786">
    <property type="entry name" value="Zinc_finger_PHD-type_CS"/>
</dbReference>
<dbReference type="Gene3D" id="3.30.40.10">
    <property type="entry name" value="Zinc/RING finger domain, C3HC4 (zinc finger)"/>
    <property type="match status" value="1"/>
</dbReference>
<evidence type="ECO:0000313" key="8">
    <source>
        <dbReference type="Proteomes" id="UP000281553"/>
    </source>
</evidence>
<evidence type="ECO:0000256" key="3">
    <source>
        <dbReference type="ARBA" id="ARBA00022833"/>
    </source>
</evidence>
<keyword evidence="2 4" id="KW-0863">Zinc-finger</keyword>
<dbReference type="Pfam" id="PF00628">
    <property type="entry name" value="PHD"/>
    <property type="match status" value="2"/>
</dbReference>
<protein>
    <recommendedName>
        <fullName evidence="6">PHD-type domain-containing protein</fullName>
    </recommendedName>
</protein>
<keyword evidence="3" id="KW-0862">Zinc</keyword>
<feature type="region of interest" description="Disordered" evidence="5">
    <location>
        <begin position="25"/>
        <end position="82"/>
    </location>
</feature>
<reference evidence="7 8" key="1">
    <citation type="submission" date="2018-11" db="EMBL/GenBank/DDBJ databases">
        <authorList>
            <consortium name="Pathogen Informatics"/>
        </authorList>
    </citation>
    <scope>NUCLEOTIDE SEQUENCE [LARGE SCALE GENOMIC DNA]</scope>
</reference>
<proteinExistence type="predicted"/>
<gene>
    <name evidence="7" type="ORF">DILT_LOCUS12661</name>
</gene>
<dbReference type="Gene3D" id="2.30.30.1150">
    <property type="match status" value="1"/>
</dbReference>
<dbReference type="GO" id="GO:0032221">
    <property type="term" value="C:Rpd3S complex"/>
    <property type="evidence" value="ECO:0007669"/>
    <property type="project" value="TreeGrafter"/>
</dbReference>
<dbReference type="GO" id="GO:0006357">
    <property type="term" value="P:regulation of transcription by RNA polymerase II"/>
    <property type="evidence" value="ECO:0007669"/>
    <property type="project" value="TreeGrafter"/>
</dbReference>
<accession>A0A3P7LUB8</accession>
<feature type="compositionally biased region" description="Polar residues" evidence="5">
    <location>
        <begin position="49"/>
        <end position="75"/>
    </location>
</feature>
<dbReference type="OrthoDB" id="1919692at2759"/>
<evidence type="ECO:0000256" key="2">
    <source>
        <dbReference type="ARBA" id="ARBA00022771"/>
    </source>
</evidence>
<evidence type="ECO:0000259" key="6">
    <source>
        <dbReference type="PROSITE" id="PS50016"/>
    </source>
</evidence>